<dbReference type="FunFam" id="3.30.200.20:FF:000035">
    <property type="entry name" value="Serine/threonine protein kinase Stk1"/>
    <property type="match status" value="1"/>
</dbReference>
<evidence type="ECO:0000256" key="7">
    <source>
        <dbReference type="SAM" id="Phobius"/>
    </source>
</evidence>
<feature type="region of interest" description="Disordered" evidence="6">
    <location>
        <begin position="349"/>
        <end position="377"/>
    </location>
</feature>
<dbReference type="AlphaFoldDB" id="A0A6J7CUF5"/>
<evidence type="ECO:0000256" key="3">
    <source>
        <dbReference type="ARBA" id="ARBA00022741"/>
    </source>
</evidence>
<sequence>MRPQIGHVFGGRYELKARLAIGGMGEVWQAIDKVIERQVAIKILKEEYLGDKAFRERFRAEARHAALVNHEGIASVYDFGEEEGSAYLVMELVPGEALSTIIERERFLSAERVLDIIAQTASALHAAHQAGLVHRDVKPGNLLITPDGRVKITDFGIARAVDQVPLTATGQVMGTVQYLSPEQASGKSATALTDIYSLGVVAYEALAGKRPFTGESQVAIAMAHIKNPPPPLPESIPLAVRNLILACLAKKPERRPTSARQLARAAIAITRGRVGEALALVPAVDDEPKEMTEDTSTRILPVSVSTSDPASPRRFARLPRTWPLVGLVVALGVLLIGIVAALVFRPTDTVPTPIPTPTPTPSATGSTVPTPSPTDPLSGNVMITEDEFIGLTINQVSEKLDGLGLRLDAVTGNIATSLDLVGTAYRINPQGSVPPNTLIAVYFFDTIPTPTSPGSLTVSAGPYTAGSTITISWPTYRECPADFGLDSYEFTVTGGSFPNVSTFGPRTTAADLVIDNDTTEIRVSYIVRCGHLASNPSEDLVIPVE</sequence>
<evidence type="ECO:0000256" key="4">
    <source>
        <dbReference type="ARBA" id="ARBA00022777"/>
    </source>
</evidence>
<dbReference type="CDD" id="cd14014">
    <property type="entry name" value="STKc_PknB_like"/>
    <property type="match status" value="1"/>
</dbReference>
<keyword evidence="5" id="KW-0067">ATP-binding</keyword>
<gene>
    <name evidence="9" type="ORF">UFOPK3364_00314</name>
</gene>
<dbReference type="Gene3D" id="1.10.510.10">
    <property type="entry name" value="Transferase(Phosphotransferase) domain 1"/>
    <property type="match status" value="1"/>
</dbReference>
<feature type="transmembrane region" description="Helical" evidence="7">
    <location>
        <begin position="322"/>
        <end position="344"/>
    </location>
</feature>
<evidence type="ECO:0000256" key="1">
    <source>
        <dbReference type="ARBA" id="ARBA00022527"/>
    </source>
</evidence>
<dbReference type="GO" id="GO:0004674">
    <property type="term" value="F:protein serine/threonine kinase activity"/>
    <property type="evidence" value="ECO:0007669"/>
    <property type="project" value="UniProtKB-KW"/>
</dbReference>
<dbReference type="PROSITE" id="PS00108">
    <property type="entry name" value="PROTEIN_KINASE_ST"/>
    <property type="match status" value="1"/>
</dbReference>
<dbReference type="EMBL" id="CAFBLO010000018">
    <property type="protein sequence ID" value="CAB4862302.1"/>
    <property type="molecule type" value="Genomic_DNA"/>
</dbReference>
<evidence type="ECO:0000256" key="6">
    <source>
        <dbReference type="SAM" id="MobiDB-lite"/>
    </source>
</evidence>
<organism evidence="9">
    <name type="scientific">freshwater metagenome</name>
    <dbReference type="NCBI Taxonomy" id="449393"/>
    <lineage>
        <taxon>unclassified sequences</taxon>
        <taxon>metagenomes</taxon>
        <taxon>ecological metagenomes</taxon>
    </lineage>
</organism>
<evidence type="ECO:0000256" key="2">
    <source>
        <dbReference type="ARBA" id="ARBA00022679"/>
    </source>
</evidence>
<dbReference type="InterPro" id="IPR008271">
    <property type="entry name" value="Ser/Thr_kinase_AS"/>
</dbReference>
<dbReference type="Pfam" id="PF00069">
    <property type="entry name" value="Pkinase"/>
    <property type="match status" value="1"/>
</dbReference>
<dbReference type="SUPFAM" id="SSF56112">
    <property type="entry name" value="Protein kinase-like (PK-like)"/>
    <property type="match status" value="1"/>
</dbReference>
<keyword evidence="2" id="KW-0808">Transferase</keyword>
<keyword evidence="1" id="KW-0723">Serine/threonine-protein kinase</keyword>
<proteinExistence type="predicted"/>
<evidence type="ECO:0000313" key="9">
    <source>
        <dbReference type="EMBL" id="CAB4862302.1"/>
    </source>
</evidence>
<dbReference type="Gene3D" id="3.30.200.20">
    <property type="entry name" value="Phosphorylase Kinase, domain 1"/>
    <property type="match status" value="1"/>
</dbReference>
<accession>A0A6J7CUF5</accession>
<evidence type="ECO:0000256" key="5">
    <source>
        <dbReference type="ARBA" id="ARBA00022840"/>
    </source>
</evidence>
<dbReference type="PANTHER" id="PTHR43289:SF6">
    <property type="entry name" value="SERINE_THREONINE-PROTEIN KINASE NEKL-3"/>
    <property type="match status" value="1"/>
</dbReference>
<keyword evidence="7" id="KW-0472">Membrane</keyword>
<keyword evidence="7" id="KW-1133">Transmembrane helix</keyword>
<dbReference type="FunFam" id="1.10.510.10:FF:000021">
    <property type="entry name" value="Serine/threonine protein kinase"/>
    <property type="match status" value="1"/>
</dbReference>
<keyword evidence="4" id="KW-0418">Kinase</keyword>
<dbReference type="PROSITE" id="PS50011">
    <property type="entry name" value="PROTEIN_KINASE_DOM"/>
    <property type="match status" value="1"/>
</dbReference>
<dbReference type="PANTHER" id="PTHR43289">
    <property type="entry name" value="MITOGEN-ACTIVATED PROTEIN KINASE KINASE KINASE 20-RELATED"/>
    <property type="match status" value="1"/>
</dbReference>
<dbReference type="SMART" id="SM00220">
    <property type="entry name" value="S_TKc"/>
    <property type="match status" value="1"/>
</dbReference>
<feature type="domain" description="Protein kinase" evidence="8">
    <location>
        <begin position="13"/>
        <end position="267"/>
    </location>
</feature>
<protein>
    <submittedName>
        <fullName evidence="9">Unannotated protein</fullName>
    </submittedName>
</protein>
<evidence type="ECO:0000259" key="8">
    <source>
        <dbReference type="PROSITE" id="PS50011"/>
    </source>
</evidence>
<dbReference type="InterPro" id="IPR000719">
    <property type="entry name" value="Prot_kinase_dom"/>
</dbReference>
<name>A0A6J7CUF5_9ZZZZ</name>
<keyword evidence="3" id="KW-0547">Nucleotide-binding</keyword>
<dbReference type="InterPro" id="IPR011009">
    <property type="entry name" value="Kinase-like_dom_sf"/>
</dbReference>
<dbReference type="GO" id="GO:0005524">
    <property type="term" value="F:ATP binding"/>
    <property type="evidence" value="ECO:0007669"/>
    <property type="project" value="UniProtKB-KW"/>
</dbReference>
<reference evidence="9" key="1">
    <citation type="submission" date="2020-05" db="EMBL/GenBank/DDBJ databases">
        <authorList>
            <person name="Chiriac C."/>
            <person name="Salcher M."/>
            <person name="Ghai R."/>
            <person name="Kavagutti S V."/>
        </authorList>
    </citation>
    <scope>NUCLEOTIDE SEQUENCE</scope>
</reference>
<keyword evidence="7" id="KW-0812">Transmembrane</keyword>